<dbReference type="OrthoDB" id="676979at2759"/>
<dbReference type="PROSITE" id="PS51450">
    <property type="entry name" value="LRR"/>
    <property type="match status" value="2"/>
</dbReference>
<dbReference type="InterPro" id="IPR032675">
    <property type="entry name" value="LRR_dom_sf"/>
</dbReference>
<dbReference type="GO" id="GO:0005737">
    <property type="term" value="C:cytoplasm"/>
    <property type="evidence" value="ECO:0007669"/>
    <property type="project" value="TreeGrafter"/>
</dbReference>
<name>A0A8B7ZW60_ACAPL</name>
<dbReference type="RefSeq" id="XP_022109788.1">
    <property type="nucleotide sequence ID" value="XM_022254096.1"/>
</dbReference>
<evidence type="ECO:0000259" key="3">
    <source>
        <dbReference type="Pfam" id="PF23598"/>
    </source>
</evidence>
<dbReference type="SUPFAM" id="SSF52058">
    <property type="entry name" value="L domain-like"/>
    <property type="match status" value="1"/>
</dbReference>
<dbReference type="KEGG" id="aplc:110989594"/>
<dbReference type="GeneID" id="110989594"/>
<protein>
    <submittedName>
        <fullName evidence="5">Leucine-rich repeat and death domain-containing protein 1-like</fullName>
    </submittedName>
</protein>
<reference evidence="5" key="1">
    <citation type="submission" date="2025-08" db="UniProtKB">
        <authorList>
            <consortium name="RefSeq"/>
        </authorList>
    </citation>
    <scope>IDENTIFICATION</scope>
</reference>
<evidence type="ECO:0000256" key="1">
    <source>
        <dbReference type="ARBA" id="ARBA00022614"/>
    </source>
</evidence>
<dbReference type="Gene3D" id="3.80.10.10">
    <property type="entry name" value="Ribonuclease Inhibitor"/>
    <property type="match status" value="2"/>
</dbReference>
<dbReference type="Proteomes" id="UP000694845">
    <property type="component" value="Unplaced"/>
</dbReference>
<dbReference type="SMART" id="SM00369">
    <property type="entry name" value="LRR_TYP"/>
    <property type="match status" value="5"/>
</dbReference>
<dbReference type="Pfam" id="PF13855">
    <property type="entry name" value="LRR_8"/>
    <property type="match status" value="1"/>
</dbReference>
<keyword evidence="1" id="KW-0433">Leucine-rich repeat</keyword>
<dbReference type="AlphaFoldDB" id="A0A8B7ZW60"/>
<accession>A0A8B7ZW60</accession>
<dbReference type="InterPro" id="IPR050216">
    <property type="entry name" value="LRR_domain-containing"/>
</dbReference>
<dbReference type="Pfam" id="PF23598">
    <property type="entry name" value="LRR_14"/>
    <property type="match status" value="1"/>
</dbReference>
<evidence type="ECO:0000256" key="2">
    <source>
        <dbReference type="ARBA" id="ARBA00022737"/>
    </source>
</evidence>
<keyword evidence="2" id="KW-0677">Repeat</keyword>
<dbReference type="InterPro" id="IPR055414">
    <property type="entry name" value="LRR_R13L4/SHOC2-like"/>
</dbReference>
<evidence type="ECO:0000313" key="4">
    <source>
        <dbReference type="Proteomes" id="UP000694845"/>
    </source>
</evidence>
<sequence>MMAASDSDSACKGFFVTTDLPKDEVEQRTRRQEWDILASEGVKSSETLSLSSCNLCRLPPEILEMRDLTRLYLTYNDLDELPVDFNQLKNLKILNLGFNSFRHIPPVIFELKNLAVLTMKNNQVTQDQIGKDISQLTTLEEIYLDNNKLEAFPEKLCDLPRLRILKLSNNAIRQIPESISKMKTLQSLNMQSNRLTAIPKTVGELQSLETACFAQNMIHTFPFQEVKKLKRLRDLCLYANRLTDRDDIEWCMQLLAKQEGMLRAEENRCCLPRLGGVCDGPFKVWKHDILWICDNEENVKSWVNKMVKKLEAENFFSAVHKCKPGKSTLPTLMRSSRIVCVVCTKQMFGRLDGSKDPAEAIRSYLSQSPEHTIMTLAYEATGIHTLLMPDDRPNVQLQRKPDDDGDSKFFSKLLDHVKNAPRIRKP</sequence>
<dbReference type="PANTHER" id="PTHR48051">
    <property type="match status" value="1"/>
</dbReference>
<dbReference type="InterPro" id="IPR003591">
    <property type="entry name" value="Leu-rich_rpt_typical-subtyp"/>
</dbReference>
<gene>
    <name evidence="5" type="primary">LOC110989594</name>
</gene>
<dbReference type="InterPro" id="IPR001611">
    <property type="entry name" value="Leu-rich_rpt"/>
</dbReference>
<feature type="domain" description="Disease resistance R13L4/SHOC-2-like LRR" evidence="3">
    <location>
        <begin position="154"/>
        <end position="240"/>
    </location>
</feature>
<keyword evidence="4" id="KW-1185">Reference proteome</keyword>
<evidence type="ECO:0000313" key="5">
    <source>
        <dbReference type="RefSeq" id="XP_022109788.1"/>
    </source>
</evidence>
<organism evidence="4 5">
    <name type="scientific">Acanthaster planci</name>
    <name type="common">Crown-of-thorns starfish</name>
    <dbReference type="NCBI Taxonomy" id="133434"/>
    <lineage>
        <taxon>Eukaryota</taxon>
        <taxon>Metazoa</taxon>
        <taxon>Echinodermata</taxon>
        <taxon>Eleutherozoa</taxon>
        <taxon>Asterozoa</taxon>
        <taxon>Asteroidea</taxon>
        <taxon>Valvatacea</taxon>
        <taxon>Valvatida</taxon>
        <taxon>Acanthasteridae</taxon>
        <taxon>Acanthaster</taxon>
    </lineage>
</organism>
<dbReference type="PANTHER" id="PTHR48051:SF1">
    <property type="entry name" value="RAS SUPPRESSOR PROTEIN 1"/>
    <property type="match status" value="1"/>
</dbReference>
<proteinExistence type="predicted"/>